<organism evidence="2 3">
    <name type="scientific">Aequorivita echinoideorum</name>
    <dbReference type="NCBI Taxonomy" id="1549647"/>
    <lineage>
        <taxon>Bacteria</taxon>
        <taxon>Pseudomonadati</taxon>
        <taxon>Bacteroidota</taxon>
        <taxon>Flavobacteriia</taxon>
        <taxon>Flavobacteriales</taxon>
        <taxon>Flavobacteriaceae</taxon>
        <taxon>Aequorivita</taxon>
    </lineage>
</organism>
<comment type="caution">
    <text evidence="2">The sequence shown here is derived from an EMBL/GenBank/DDBJ whole genome shotgun (WGS) entry which is preliminary data.</text>
</comment>
<keyword evidence="1" id="KW-1133">Transmembrane helix</keyword>
<keyword evidence="1" id="KW-0472">Membrane</keyword>
<accession>A0ABS5S4M5</accession>
<name>A0ABS5S4M5_9FLAO</name>
<reference evidence="2 3" key="1">
    <citation type="submission" date="2021-05" db="EMBL/GenBank/DDBJ databases">
        <title>Aequorivita echinoideorum JCM 30378 genome.</title>
        <authorList>
            <person name="Zhang H."/>
            <person name="Li C."/>
        </authorList>
    </citation>
    <scope>NUCLEOTIDE SEQUENCE [LARGE SCALE GENOMIC DNA]</scope>
    <source>
        <strain evidence="2 3">JCM30378</strain>
    </source>
</reference>
<keyword evidence="3" id="KW-1185">Reference proteome</keyword>
<feature type="transmembrane region" description="Helical" evidence="1">
    <location>
        <begin position="91"/>
        <end position="107"/>
    </location>
</feature>
<sequence>MKERLFDLAGMGAALLCLIHCLLLPLLLIVPFGITDNPYIDMGFLFLGAFPVYRVLSGNATRLVKMTLLISFILIAVSIVVDLIFHMHTGLIYVGAFGLITGHFLNYRSQRN</sequence>
<proteinExistence type="predicted"/>
<feature type="transmembrane region" description="Helical" evidence="1">
    <location>
        <begin position="68"/>
        <end position="85"/>
    </location>
</feature>
<protein>
    <submittedName>
        <fullName evidence="2">MerC family mercury resistance protein</fullName>
    </submittedName>
</protein>
<gene>
    <name evidence="2" type="ORF">KIV10_04145</name>
</gene>
<dbReference type="RefSeq" id="WP_214112244.1">
    <property type="nucleotide sequence ID" value="NZ_JAHCTB010000002.1"/>
</dbReference>
<evidence type="ECO:0000256" key="1">
    <source>
        <dbReference type="SAM" id="Phobius"/>
    </source>
</evidence>
<dbReference type="Pfam" id="PF03203">
    <property type="entry name" value="MerC"/>
    <property type="match status" value="1"/>
</dbReference>
<dbReference type="Proteomes" id="UP001297092">
    <property type="component" value="Unassembled WGS sequence"/>
</dbReference>
<evidence type="ECO:0000313" key="3">
    <source>
        <dbReference type="Proteomes" id="UP001297092"/>
    </source>
</evidence>
<dbReference type="InterPro" id="IPR004891">
    <property type="entry name" value="Mercury-R_MerC"/>
</dbReference>
<keyword evidence="1" id="KW-0812">Transmembrane</keyword>
<dbReference type="EMBL" id="JAHCTB010000002">
    <property type="protein sequence ID" value="MBT0607365.1"/>
    <property type="molecule type" value="Genomic_DNA"/>
</dbReference>
<evidence type="ECO:0000313" key="2">
    <source>
        <dbReference type="EMBL" id="MBT0607365.1"/>
    </source>
</evidence>
<feature type="transmembrane region" description="Helical" evidence="1">
    <location>
        <begin position="12"/>
        <end position="33"/>
    </location>
</feature>
<feature type="transmembrane region" description="Helical" evidence="1">
    <location>
        <begin position="39"/>
        <end position="56"/>
    </location>
</feature>